<dbReference type="Pfam" id="PF01487">
    <property type="entry name" value="DHquinase_I"/>
    <property type="match status" value="1"/>
</dbReference>
<keyword evidence="6" id="KW-1185">Reference proteome</keyword>
<dbReference type="Proteomes" id="UP001498476">
    <property type="component" value="Unassembled WGS sequence"/>
</dbReference>
<organism evidence="5 6">
    <name type="scientific">Neonectria punicea</name>
    <dbReference type="NCBI Taxonomy" id="979145"/>
    <lineage>
        <taxon>Eukaryota</taxon>
        <taxon>Fungi</taxon>
        <taxon>Dikarya</taxon>
        <taxon>Ascomycota</taxon>
        <taxon>Pezizomycotina</taxon>
        <taxon>Sordariomycetes</taxon>
        <taxon>Hypocreomycetidae</taxon>
        <taxon>Hypocreales</taxon>
        <taxon>Nectriaceae</taxon>
        <taxon>Neonectria</taxon>
    </lineage>
</organism>
<reference evidence="5 6" key="1">
    <citation type="journal article" date="2025" name="Microbiol. Resour. Announc.">
        <title>Draft genome sequences for Neonectria magnoliae and Neonectria punicea, canker pathogens of Liriodendron tulipifera and Acer saccharum in West Virginia.</title>
        <authorList>
            <person name="Petronek H.M."/>
            <person name="Kasson M.T."/>
            <person name="Metheny A.M."/>
            <person name="Stauder C.M."/>
            <person name="Lovett B."/>
            <person name="Lynch S.C."/>
            <person name="Garnas J.R."/>
            <person name="Kasson L.R."/>
            <person name="Stajich J.E."/>
        </authorList>
    </citation>
    <scope>NUCLEOTIDE SEQUENCE [LARGE SCALE GENOMIC DNA]</scope>
    <source>
        <strain evidence="5 6">NRRL 64653</strain>
    </source>
</reference>
<evidence type="ECO:0000256" key="1">
    <source>
        <dbReference type="ARBA" id="ARBA00001864"/>
    </source>
</evidence>
<sequence>MACLVLVHDAEHSFLIDLATSITGYTLQLGNSQLPDGILPNSILAYDRKCFPSSDIRPSRTNSDTRVLSINLRCIDNEKQHGGTTETDDVFDHEYLFTNGKFHRKDFCRFLSFVTGQSNPFAHIRRKKRSIYIGLTYPNVRVVLSNMAIVSVGADALELRVDLLHEEGQEGYFPSLDYVAEQLMTLRLQSELPIIFTIRLIPSGGKWPLSETPLAIKYLEKALQWGVEFVDLEDLFSSDLGALILPRKGHTKVIASHHDFSGQLDWTSPDTFETYNACSEFGDVVQIAGAATDLNETFEVQRFRNRVEIASSPTSPPLAAFNTGIGGKLSRILNPFLQATTHPLLPTSSAPNQLSLVEVNGVLAVLGEVNPKKIYVFQDPDVDAALMDKCFNELNLPHHAIPMGQMRDSGAQLLLGEADCGGAVLNFSWPLSDQVRTGISSAITVFPSASHLFWSRSIVRLP</sequence>
<comment type="caution">
    <text evidence="5">The sequence shown here is derived from an EMBL/GenBank/DDBJ whole genome shotgun (WGS) entry which is preliminary data.</text>
</comment>
<name>A0ABR1GV18_9HYPO</name>
<dbReference type="Gene3D" id="3.20.20.70">
    <property type="entry name" value="Aldolase class I"/>
    <property type="match status" value="1"/>
</dbReference>
<keyword evidence="4" id="KW-0704">Schiff base</keyword>
<dbReference type="InterPro" id="IPR013785">
    <property type="entry name" value="Aldolase_TIM"/>
</dbReference>
<evidence type="ECO:0000256" key="4">
    <source>
        <dbReference type="ARBA" id="ARBA00023270"/>
    </source>
</evidence>
<dbReference type="PANTHER" id="PTHR43699:SF1">
    <property type="entry name" value="3-DEHYDROQUINATE DEHYDRATASE"/>
    <property type="match status" value="1"/>
</dbReference>
<dbReference type="EMBL" id="JAZAVJ010000168">
    <property type="protein sequence ID" value="KAK7408938.1"/>
    <property type="molecule type" value="Genomic_DNA"/>
</dbReference>
<protein>
    <recommendedName>
        <fullName evidence="2">3-dehydroquinate dehydratase</fullName>
        <ecNumber evidence="2">4.2.1.10</ecNumber>
    </recommendedName>
</protein>
<comment type="catalytic activity">
    <reaction evidence="1">
        <text>3-dehydroquinate = 3-dehydroshikimate + H2O</text>
        <dbReference type="Rhea" id="RHEA:21096"/>
        <dbReference type="ChEBI" id="CHEBI:15377"/>
        <dbReference type="ChEBI" id="CHEBI:16630"/>
        <dbReference type="ChEBI" id="CHEBI:32364"/>
        <dbReference type="EC" id="4.2.1.10"/>
    </reaction>
</comment>
<dbReference type="EC" id="4.2.1.10" evidence="2"/>
<dbReference type="InterPro" id="IPR001381">
    <property type="entry name" value="DHquinase_I"/>
</dbReference>
<evidence type="ECO:0000313" key="5">
    <source>
        <dbReference type="EMBL" id="KAK7408938.1"/>
    </source>
</evidence>
<dbReference type="InterPro" id="IPR050146">
    <property type="entry name" value="Type-I_3-dehydroquinase"/>
</dbReference>
<dbReference type="PANTHER" id="PTHR43699">
    <property type="entry name" value="3-DEHYDROQUINATE DEHYDRATASE"/>
    <property type="match status" value="1"/>
</dbReference>
<evidence type="ECO:0000256" key="2">
    <source>
        <dbReference type="ARBA" id="ARBA00012060"/>
    </source>
</evidence>
<gene>
    <name evidence="5" type="ORF">QQX98_008882</name>
</gene>
<evidence type="ECO:0000313" key="6">
    <source>
        <dbReference type="Proteomes" id="UP001498476"/>
    </source>
</evidence>
<evidence type="ECO:0000256" key="3">
    <source>
        <dbReference type="ARBA" id="ARBA00023239"/>
    </source>
</evidence>
<dbReference type="CDD" id="cd00502">
    <property type="entry name" value="DHQase_I"/>
    <property type="match status" value="1"/>
</dbReference>
<accession>A0ABR1GV18</accession>
<keyword evidence="3" id="KW-0456">Lyase</keyword>
<dbReference type="SUPFAM" id="SSF51569">
    <property type="entry name" value="Aldolase"/>
    <property type="match status" value="1"/>
</dbReference>
<proteinExistence type="predicted"/>